<reference evidence="3" key="1">
    <citation type="submission" date="2017-09" db="EMBL/GenBank/DDBJ databases">
        <title>Depth-based differentiation of microbial function through sediment-hosted aquifers and enrichment of novel symbionts in the deep terrestrial subsurface.</title>
        <authorList>
            <person name="Probst A.J."/>
            <person name="Ladd B."/>
            <person name="Jarett J.K."/>
            <person name="Geller-Mcgrath D.E."/>
            <person name="Sieber C.M.K."/>
            <person name="Emerson J.B."/>
            <person name="Anantharaman K."/>
            <person name="Thomas B.C."/>
            <person name="Malmstrom R."/>
            <person name="Stieglmeier M."/>
            <person name="Klingl A."/>
            <person name="Woyke T."/>
            <person name="Ryan C.M."/>
            <person name="Banfield J.F."/>
        </authorList>
    </citation>
    <scope>NUCLEOTIDE SEQUENCE [LARGE SCALE GENOMIC DNA]</scope>
</reference>
<sequence length="41" mass="4442">MNLNKLNKIHFIGIGGIGISAVAKMMLELNKQVTGSDLRES</sequence>
<accession>A0A2M7UJF9</accession>
<dbReference type="EMBL" id="PFOI01000015">
    <property type="protein sequence ID" value="PIZ71391.1"/>
    <property type="molecule type" value="Genomic_DNA"/>
</dbReference>
<comment type="caution">
    <text evidence="2">The sequence shown here is derived from an EMBL/GenBank/DDBJ whole genome shotgun (WGS) entry which is preliminary data.</text>
</comment>
<gene>
    <name evidence="2" type="ORF">COY09_00790</name>
</gene>
<dbReference type="InterPro" id="IPR050061">
    <property type="entry name" value="MurCDEF_pg_biosynth"/>
</dbReference>
<dbReference type="PANTHER" id="PTHR43445:SF3">
    <property type="entry name" value="UDP-N-ACETYLMURAMATE--L-ALANINE LIGASE"/>
    <property type="match status" value="1"/>
</dbReference>
<dbReference type="Proteomes" id="UP000231071">
    <property type="component" value="Unassembled WGS sequence"/>
</dbReference>
<feature type="non-terminal residue" evidence="2">
    <location>
        <position position="41"/>
    </location>
</feature>
<dbReference type="SUPFAM" id="SSF51984">
    <property type="entry name" value="MurCD N-terminal domain"/>
    <property type="match status" value="1"/>
</dbReference>
<dbReference type="InterPro" id="IPR000713">
    <property type="entry name" value="Mur_ligase_N"/>
</dbReference>
<dbReference type="AlphaFoldDB" id="A0A2M7UJF9"/>
<dbReference type="PANTHER" id="PTHR43445">
    <property type="entry name" value="UDP-N-ACETYLMURAMATE--L-ALANINE LIGASE-RELATED"/>
    <property type="match status" value="1"/>
</dbReference>
<protein>
    <recommendedName>
        <fullName evidence="1">Mur ligase N-terminal catalytic domain-containing protein</fullName>
    </recommendedName>
</protein>
<dbReference type="Gene3D" id="3.40.50.720">
    <property type="entry name" value="NAD(P)-binding Rossmann-like Domain"/>
    <property type="match status" value="1"/>
</dbReference>
<evidence type="ECO:0000313" key="2">
    <source>
        <dbReference type="EMBL" id="PIZ71391.1"/>
    </source>
</evidence>
<evidence type="ECO:0000313" key="3">
    <source>
        <dbReference type="Proteomes" id="UP000231071"/>
    </source>
</evidence>
<name>A0A2M7UJF9_9BACT</name>
<evidence type="ECO:0000259" key="1">
    <source>
        <dbReference type="Pfam" id="PF01225"/>
    </source>
</evidence>
<proteinExistence type="predicted"/>
<dbReference type="Pfam" id="PF01225">
    <property type="entry name" value="Mur_ligase"/>
    <property type="match status" value="1"/>
</dbReference>
<dbReference type="GO" id="GO:0016881">
    <property type="term" value="F:acid-amino acid ligase activity"/>
    <property type="evidence" value="ECO:0007669"/>
    <property type="project" value="InterPro"/>
</dbReference>
<feature type="domain" description="Mur ligase N-terminal catalytic" evidence="1">
    <location>
        <begin position="8"/>
        <end position="41"/>
    </location>
</feature>
<organism evidence="2 3">
    <name type="scientific">Candidatus Portnoybacteria bacterium CG_4_10_14_0_2_um_filter_39_11</name>
    <dbReference type="NCBI Taxonomy" id="1974797"/>
    <lineage>
        <taxon>Bacteria</taxon>
        <taxon>Candidatus Portnoyibacteriota</taxon>
    </lineage>
</organism>